<evidence type="ECO:0000256" key="2">
    <source>
        <dbReference type="ARBA" id="ARBA00022803"/>
    </source>
</evidence>
<reference evidence="3" key="1">
    <citation type="submission" date="2018-06" db="EMBL/GenBank/DDBJ databases">
        <authorList>
            <person name="Zhirakovskaya E."/>
        </authorList>
    </citation>
    <scope>NUCLEOTIDE SEQUENCE</scope>
</reference>
<proteinExistence type="predicted"/>
<dbReference type="InterPro" id="IPR019734">
    <property type="entry name" value="TPR_rpt"/>
</dbReference>
<dbReference type="PANTHER" id="PTHR44858:SF1">
    <property type="entry name" value="UDP-N-ACETYLGLUCOSAMINE--PEPTIDE N-ACETYLGLUCOSAMINYLTRANSFERASE SPINDLY-RELATED"/>
    <property type="match status" value="1"/>
</dbReference>
<dbReference type="SUPFAM" id="SSF48452">
    <property type="entry name" value="TPR-like"/>
    <property type="match status" value="2"/>
</dbReference>
<accession>A0A3B1DX53</accession>
<keyword evidence="2" id="KW-0802">TPR repeat</keyword>
<dbReference type="Pfam" id="PF14559">
    <property type="entry name" value="TPR_19"/>
    <property type="match status" value="1"/>
</dbReference>
<dbReference type="SMART" id="SM00028">
    <property type="entry name" value="TPR"/>
    <property type="match status" value="8"/>
</dbReference>
<dbReference type="InterPro" id="IPR011990">
    <property type="entry name" value="TPR-like_helical_dom_sf"/>
</dbReference>
<sequence length="477" mass="52504">MKRHFLFTAALCLLLPTMLIAQTPNAQIEALKKQAEEAVQKGQQQKAIDITTAVIQQSPKDGFSHYLRGSAKVELGKKTGAIKLVRSGIADAREAIRLDPSQSATYHLPYLYGMVQLSVLEKKTTYAQVAIKVANSIVARKGVSNFEKANIIYQRGLAHSSIGKPEAAIADYEEVIQLVPNHAGALLTVANIYISIGKTKKAAESFDRASRALPKNAMVYNNKGMFLQRQGKAQDAVNAFTKAIRINPNFTVAYTNRGFALLRSGNAKDAETDLNSSIKLSPRQSLAYGYRAEARLKLGKTVEAIADRQRVIQNNPKNPIAHAELGFAYFFIKQYSKSADSFGISLSLQKKARHFHPWRYTAMLLAGKENQAKLAYATIIKKKTKERDWGDLLLAYVSGYASEADLLAAAKVLKHPVASKQLATKMKAQRTCEAHFFIGIKQLSAGKKEAATKHFQQAIATNARDLSAFRGAEYALK</sequence>
<gene>
    <name evidence="3" type="ORF">MNBD_PLANCTO02-3072</name>
</gene>
<evidence type="ECO:0000313" key="3">
    <source>
        <dbReference type="EMBL" id="VAX40000.1"/>
    </source>
</evidence>
<dbReference type="InterPro" id="IPR050498">
    <property type="entry name" value="Ycf3"/>
</dbReference>
<name>A0A3B1DX53_9ZZZZ</name>
<organism evidence="3">
    <name type="scientific">hydrothermal vent metagenome</name>
    <dbReference type="NCBI Taxonomy" id="652676"/>
    <lineage>
        <taxon>unclassified sequences</taxon>
        <taxon>metagenomes</taxon>
        <taxon>ecological metagenomes</taxon>
    </lineage>
</organism>
<dbReference type="EMBL" id="UOGL01000392">
    <property type="protein sequence ID" value="VAX40000.1"/>
    <property type="molecule type" value="Genomic_DNA"/>
</dbReference>
<dbReference type="PANTHER" id="PTHR44858">
    <property type="entry name" value="TETRATRICOPEPTIDE REPEAT PROTEIN 6"/>
    <property type="match status" value="1"/>
</dbReference>
<dbReference type="AlphaFoldDB" id="A0A3B1DX53"/>
<dbReference type="Gene3D" id="1.25.40.10">
    <property type="entry name" value="Tetratricopeptide repeat domain"/>
    <property type="match status" value="4"/>
</dbReference>
<keyword evidence="1" id="KW-0677">Repeat</keyword>
<dbReference type="PROSITE" id="PS50005">
    <property type="entry name" value="TPR"/>
    <property type="match status" value="4"/>
</dbReference>
<evidence type="ECO:0000256" key="1">
    <source>
        <dbReference type="ARBA" id="ARBA00022737"/>
    </source>
</evidence>
<dbReference type="PROSITE" id="PS50293">
    <property type="entry name" value="TPR_REGION"/>
    <property type="match status" value="1"/>
</dbReference>
<protein>
    <recommendedName>
        <fullName evidence="4">TPR domain protein, component of TonB system</fullName>
    </recommendedName>
</protein>
<dbReference type="Pfam" id="PF13431">
    <property type="entry name" value="TPR_17"/>
    <property type="match status" value="1"/>
</dbReference>
<evidence type="ECO:0008006" key="4">
    <source>
        <dbReference type="Google" id="ProtNLM"/>
    </source>
</evidence>